<evidence type="ECO:0000313" key="9">
    <source>
        <dbReference type="EMBL" id="MCE4536315.1"/>
    </source>
</evidence>
<evidence type="ECO:0000256" key="1">
    <source>
        <dbReference type="ARBA" id="ARBA00004496"/>
    </source>
</evidence>
<comment type="caution">
    <text evidence="9">The sequence shown here is derived from an EMBL/GenBank/DDBJ whole genome shotgun (WGS) entry which is preliminary data.</text>
</comment>
<keyword evidence="6" id="KW-0119">Carbohydrate metabolism</keyword>
<accession>A0ABS8X9K7</accession>
<evidence type="ECO:0000256" key="4">
    <source>
        <dbReference type="ARBA" id="ARBA00022723"/>
    </source>
</evidence>
<dbReference type="InterPro" id="IPR006549">
    <property type="entry name" value="HAD-SF_hydro_IIIA"/>
</dbReference>
<dbReference type="InterPro" id="IPR004446">
    <property type="entry name" value="Heptose_bisP_phosphatase"/>
</dbReference>
<comment type="similarity">
    <text evidence="2">Belongs to the GmhB family.</text>
</comment>
<evidence type="ECO:0000313" key="10">
    <source>
        <dbReference type="Proteomes" id="UP001201463"/>
    </source>
</evidence>
<keyword evidence="3" id="KW-0963">Cytoplasm</keyword>
<feature type="region of interest" description="Disordered" evidence="8">
    <location>
        <begin position="1"/>
        <end position="27"/>
    </location>
</feature>
<dbReference type="EMBL" id="JAJTWT010000001">
    <property type="protein sequence ID" value="MCE4536315.1"/>
    <property type="molecule type" value="Genomic_DNA"/>
</dbReference>
<organism evidence="9 10">
    <name type="scientific">Pelomonas caseinilytica</name>
    <dbReference type="NCBI Taxonomy" id="2906763"/>
    <lineage>
        <taxon>Bacteria</taxon>
        <taxon>Pseudomonadati</taxon>
        <taxon>Pseudomonadota</taxon>
        <taxon>Betaproteobacteria</taxon>
        <taxon>Burkholderiales</taxon>
        <taxon>Sphaerotilaceae</taxon>
        <taxon>Roseateles</taxon>
    </lineage>
</organism>
<dbReference type="SUPFAM" id="SSF56784">
    <property type="entry name" value="HAD-like"/>
    <property type="match status" value="1"/>
</dbReference>
<reference evidence="9 10" key="1">
    <citation type="submission" date="2021-12" db="EMBL/GenBank/DDBJ databases">
        <title>Genome seq of p7.</title>
        <authorList>
            <person name="Seo T."/>
        </authorList>
    </citation>
    <scope>NUCLEOTIDE SEQUENCE [LARGE SCALE GENOMIC DNA]</scope>
    <source>
        <strain evidence="9 10">P7</strain>
    </source>
</reference>
<dbReference type="InterPro" id="IPR036412">
    <property type="entry name" value="HAD-like_sf"/>
</dbReference>
<evidence type="ECO:0000256" key="3">
    <source>
        <dbReference type="ARBA" id="ARBA00022490"/>
    </source>
</evidence>
<sequence length="253" mass="27286">MPLALGSFHPSCSHHDDTASARPRFRRNRANPPAVMLMLFTSGPLRWRSTPVQDVGPLPVRTPAPDRPAVFIGQDGTLVDDLPYNTDPALLRFKPDAVDALKALSAEGFALLVVTHQSGLARGYVTRSQFARLQGALEARLREAGVVLLDSLVCPHAPAPDGRPSCLCRKPAPGLLVRAARRHGIDLVRSWMVGHTLDDIEAGHRAGCRTLLLGGDAAESPRLTPLRHPDARCDGWDAVAQRITPMPAEPPAT</sequence>
<evidence type="ECO:0000256" key="7">
    <source>
        <dbReference type="ARBA" id="ARBA00031828"/>
    </source>
</evidence>
<gene>
    <name evidence="9" type="ORF">LXT12_03480</name>
</gene>
<keyword evidence="10" id="KW-1185">Reference proteome</keyword>
<dbReference type="InterPro" id="IPR023214">
    <property type="entry name" value="HAD_sf"/>
</dbReference>
<dbReference type="Gene3D" id="3.40.50.1000">
    <property type="entry name" value="HAD superfamily/HAD-like"/>
    <property type="match status" value="1"/>
</dbReference>
<comment type="subcellular location">
    <subcellularLocation>
        <location evidence="1">Cytoplasm</location>
    </subcellularLocation>
</comment>
<dbReference type="PANTHER" id="PTHR42891:SF1">
    <property type="entry name" value="D-GLYCERO-BETA-D-MANNO-HEPTOSE-1,7-BISPHOSPHATE 7-PHOSPHATASE"/>
    <property type="match status" value="1"/>
</dbReference>
<evidence type="ECO:0000256" key="8">
    <source>
        <dbReference type="SAM" id="MobiDB-lite"/>
    </source>
</evidence>
<dbReference type="NCBIfam" id="TIGR01662">
    <property type="entry name" value="HAD-SF-IIIA"/>
    <property type="match status" value="1"/>
</dbReference>
<keyword evidence="5 9" id="KW-0378">Hydrolase</keyword>
<dbReference type="NCBIfam" id="TIGR01656">
    <property type="entry name" value="Histidinol-ppas"/>
    <property type="match status" value="1"/>
</dbReference>
<dbReference type="GO" id="GO:0016787">
    <property type="term" value="F:hydrolase activity"/>
    <property type="evidence" value="ECO:0007669"/>
    <property type="project" value="UniProtKB-KW"/>
</dbReference>
<evidence type="ECO:0000256" key="2">
    <source>
        <dbReference type="ARBA" id="ARBA00005628"/>
    </source>
</evidence>
<dbReference type="InterPro" id="IPR006543">
    <property type="entry name" value="Histidinol-phos"/>
</dbReference>
<protein>
    <recommendedName>
        <fullName evidence="7">D,D-heptose 1,7-bisphosphate phosphatase</fullName>
    </recommendedName>
</protein>
<dbReference type="PANTHER" id="PTHR42891">
    <property type="entry name" value="D-GLYCERO-BETA-D-MANNO-HEPTOSE-1,7-BISPHOSPHATE 7-PHOSPHATASE"/>
    <property type="match status" value="1"/>
</dbReference>
<dbReference type="Proteomes" id="UP001201463">
    <property type="component" value="Unassembled WGS sequence"/>
</dbReference>
<evidence type="ECO:0000256" key="6">
    <source>
        <dbReference type="ARBA" id="ARBA00023277"/>
    </source>
</evidence>
<keyword evidence="4" id="KW-0479">Metal-binding</keyword>
<name>A0ABS8X9K7_9BURK</name>
<evidence type="ECO:0000256" key="5">
    <source>
        <dbReference type="ARBA" id="ARBA00022801"/>
    </source>
</evidence>
<proteinExistence type="inferred from homology"/>
<dbReference type="Pfam" id="PF13242">
    <property type="entry name" value="Hydrolase_like"/>
    <property type="match status" value="1"/>
</dbReference>